<evidence type="ECO:0000256" key="4">
    <source>
        <dbReference type="ARBA" id="ARBA00022692"/>
    </source>
</evidence>
<keyword evidence="3" id="KW-1003">Cell membrane</keyword>
<feature type="transmembrane region" description="Helical" evidence="7">
    <location>
        <begin position="235"/>
        <end position="254"/>
    </location>
</feature>
<dbReference type="InterPro" id="IPR035906">
    <property type="entry name" value="MetI-like_sf"/>
</dbReference>
<feature type="transmembrane region" description="Helical" evidence="7">
    <location>
        <begin position="125"/>
        <end position="142"/>
    </location>
</feature>
<dbReference type="GO" id="GO:0005275">
    <property type="term" value="F:amine transmembrane transporter activity"/>
    <property type="evidence" value="ECO:0007669"/>
    <property type="project" value="TreeGrafter"/>
</dbReference>
<feature type="transmembrane region" description="Helical" evidence="7">
    <location>
        <begin position="501"/>
        <end position="522"/>
    </location>
</feature>
<feature type="transmembrane region" description="Helical" evidence="7">
    <location>
        <begin position="10"/>
        <end position="28"/>
    </location>
</feature>
<feature type="transmembrane region" description="Helical" evidence="7">
    <location>
        <begin position="85"/>
        <end position="105"/>
    </location>
</feature>
<evidence type="ECO:0000313" key="10">
    <source>
        <dbReference type="Proteomes" id="UP000286801"/>
    </source>
</evidence>
<accession>A0A432G400</accession>
<dbReference type="PANTHER" id="PTHR47737:SF1">
    <property type="entry name" value="GLYCINE BETAINE_PROLINE BETAINE TRANSPORT SYSTEM PERMEASE PROTEIN PROW"/>
    <property type="match status" value="1"/>
</dbReference>
<comment type="subcellular location">
    <subcellularLocation>
        <location evidence="7">Cell membrane</location>
        <topology evidence="7">Multi-pass membrane protein</topology>
    </subcellularLocation>
    <subcellularLocation>
        <location evidence="1">Membrane</location>
        <topology evidence="1">Multi-pass membrane protein</topology>
    </subcellularLocation>
</comment>
<dbReference type="GO" id="GO:0031460">
    <property type="term" value="P:glycine betaine transport"/>
    <property type="evidence" value="ECO:0007669"/>
    <property type="project" value="TreeGrafter"/>
</dbReference>
<dbReference type="PANTHER" id="PTHR47737">
    <property type="entry name" value="GLYCINE BETAINE/PROLINE BETAINE TRANSPORT SYSTEM PERMEASE PROTEIN PROW"/>
    <property type="match status" value="1"/>
</dbReference>
<comment type="similarity">
    <text evidence="7">Belongs to the binding-protein-dependent transport system permease family.</text>
</comment>
<evidence type="ECO:0000256" key="5">
    <source>
        <dbReference type="ARBA" id="ARBA00022989"/>
    </source>
</evidence>
<dbReference type="AlphaFoldDB" id="A0A432G400"/>
<keyword evidence="2 7" id="KW-0813">Transport</keyword>
<dbReference type="InterPro" id="IPR000515">
    <property type="entry name" value="MetI-like"/>
</dbReference>
<proteinExistence type="inferred from homology"/>
<feature type="transmembrane region" description="Helical" evidence="7">
    <location>
        <begin position="420"/>
        <end position="437"/>
    </location>
</feature>
<evidence type="ECO:0000256" key="3">
    <source>
        <dbReference type="ARBA" id="ARBA00022475"/>
    </source>
</evidence>
<feature type="transmembrane region" description="Helical" evidence="7">
    <location>
        <begin position="288"/>
        <end position="310"/>
    </location>
</feature>
<dbReference type="GO" id="GO:0015226">
    <property type="term" value="F:carnitine transmembrane transporter activity"/>
    <property type="evidence" value="ECO:0007669"/>
    <property type="project" value="TreeGrafter"/>
</dbReference>
<keyword evidence="5 7" id="KW-1133">Transmembrane helix</keyword>
<feature type="transmembrane region" description="Helical" evidence="7">
    <location>
        <begin position="449"/>
        <end position="467"/>
    </location>
</feature>
<evidence type="ECO:0000256" key="7">
    <source>
        <dbReference type="RuleBase" id="RU363032"/>
    </source>
</evidence>
<dbReference type="CDD" id="cd06261">
    <property type="entry name" value="TM_PBP2"/>
    <property type="match status" value="2"/>
</dbReference>
<feature type="transmembrane region" description="Helical" evidence="7">
    <location>
        <begin position="172"/>
        <end position="195"/>
    </location>
</feature>
<gene>
    <name evidence="9" type="ORF">DSY97_08835</name>
</gene>
<feature type="transmembrane region" description="Helical" evidence="7">
    <location>
        <begin position="473"/>
        <end position="489"/>
    </location>
</feature>
<dbReference type="Proteomes" id="UP000286801">
    <property type="component" value="Unassembled WGS sequence"/>
</dbReference>
<keyword evidence="6 7" id="KW-0472">Membrane</keyword>
<dbReference type="GO" id="GO:0043190">
    <property type="term" value="C:ATP-binding cassette (ABC) transporter complex"/>
    <property type="evidence" value="ECO:0007669"/>
    <property type="project" value="TreeGrafter"/>
</dbReference>
<reference evidence="9 10" key="1">
    <citation type="submission" date="2018-06" db="EMBL/GenBank/DDBJ databases">
        <title>Combined omics and stable isotope probing to characterize newly discovered Mariana Back-Arc vent microbial communities.</title>
        <authorList>
            <person name="Trembath-Reichert E."/>
            <person name="Huber J.A."/>
        </authorList>
    </citation>
    <scope>NUCLEOTIDE SEQUENCE [LARGE SCALE GENOMIC DNA]</scope>
    <source>
        <strain evidence="9">MAG 63_1</strain>
    </source>
</reference>
<sequence length="686" mass="75952">MNQLTNHPKLFQFIGLLVIFALLCLFINPSENNIFWRFPSLIAGLPYLINDSVEYLMFDWWPIQVYDPEIEEFEEKPLLQQVTRAISASILFLIGLIREIILGGVKTIVTFTSWDFVSENKWARWPALPWTVVASGAILLGYKLQGKGLAMLAGFSTIYIAVFGQWEPSMQTLSFVLFAAPVSFILGLALGIWAYKNRKVELTLNPLLNVMQIVPQFSYLVPVMVFFGIGDHAGAIATIIFATPPMVRLTVLGLKRVSPEVLEAGMMSGCSNFQLMYKVLIPTARRDILIGVNQVIMQCLAMAVIASFIGAKGLGFNLLLSLNGLRIGQAIEQGICIVLIAVVLDRMSLAWANKQTDYFADLTFFKRHKYSLMFLVIVVAGIVLAYIGTFFFREGFNYLYIVPHNKGISIDDTLQNGVDWIWDTFFFTLKGFNVFLIQQILMPMKAAYLSMPVVATLALTMGVGYIIGGIRSAAIVGGFILFIALTEWWDRALITMYLMSFAVIVSSIIGVTVGTLCAQNSYTAKFILLVCDTFQTFPSFIYLIPVIMLFGVTDTSVLIAVIVYATVPATRYTVVGLQSVSPDLHDAGSMSGVNRLQRWIKIELPMSFPHMALGVNQTVVFALSMIIIGAMIGTDDLGQFILKALSDKNGVGNGLTLGLCVAFIGLAADQVIRTWANERKQILDIS</sequence>
<feature type="transmembrane region" description="Helical" evidence="7">
    <location>
        <begin position="542"/>
        <end position="567"/>
    </location>
</feature>
<feature type="transmembrane region" description="Helical" evidence="7">
    <location>
        <begin position="207"/>
        <end position="229"/>
    </location>
</feature>
<organism evidence="9 10">
    <name type="scientific">SAR324 cluster bacterium</name>
    <dbReference type="NCBI Taxonomy" id="2024889"/>
    <lineage>
        <taxon>Bacteria</taxon>
        <taxon>Deltaproteobacteria</taxon>
        <taxon>SAR324 cluster</taxon>
    </lineage>
</organism>
<evidence type="ECO:0000256" key="6">
    <source>
        <dbReference type="ARBA" id="ARBA00023136"/>
    </source>
</evidence>
<dbReference type="EMBL" id="QNZL01000233">
    <property type="protein sequence ID" value="RTZ77921.1"/>
    <property type="molecule type" value="Genomic_DNA"/>
</dbReference>
<dbReference type="Pfam" id="PF00528">
    <property type="entry name" value="BPD_transp_1"/>
    <property type="match status" value="2"/>
</dbReference>
<dbReference type="PROSITE" id="PS50928">
    <property type="entry name" value="ABC_TM1"/>
    <property type="match status" value="2"/>
</dbReference>
<dbReference type="GO" id="GO:0015871">
    <property type="term" value="P:choline transport"/>
    <property type="evidence" value="ECO:0007669"/>
    <property type="project" value="TreeGrafter"/>
</dbReference>
<evidence type="ECO:0000313" key="9">
    <source>
        <dbReference type="EMBL" id="RTZ77921.1"/>
    </source>
</evidence>
<feature type="domain" description="ABC transmembrane type-1" evidence="8">
    <location>
        <begin position="169"/>
        <end position="348"/>
    </location>
</feature>
<feature type="transmembrane region" description="Helical" evidence="7">
    <location>
        <begin position="149"/>
        <end position="166"/>
    </location>
</feature>
<dbReference type="Gene3D" id="1.10.3720.10">
    <property type="entry name" value="MetI-like"/>
    <property type="match status" value="2"/>
</dbReference>
<keyword evidence="4 7" id="KW-0812">Transmembrane</keyword>
<feature type="domain" description="ABC transmembrane type-1" evidence="8">
    <location>
        <begin position="492"/>
        <end position="672"/>
    </location>
</feature>
<evidence type="ECO:0000256" key="2">
    <source>
        <dbReference type="ARBA" id="ARBA00022448"/>
    </source>
</evidence>
<protein>
    <submittedName>
        <fullName evidence="9">Glycine/betaine ABC transporter</fullName>
    </submittedName>
</protein>
<feature type="transmembrane region" description="Helical" evidence="7">
    <location>
        <begin position="611"/>
        <end position="632"/>
    </location>
</feature>
<comment type="caution">
    <text evidence="9">The sequence shown here is derived from an EMBL/GenBank/DDBJ whole genome shotgun (WGS) entry which is preliminary data.</text>
</comment>
<name>A0A432G400_9DELT</name>
<evidence type="ECO:0000259" key="8">
    <source>
        <dbReference type="PROSITE" id="PS50928"/>
    </source>
</evidence>
<feature type="transmembrane region" description="Helical" evidence="7">
    <location>
        <begin position="652"/>
        <end position="672"/>
    </location>
</feature>
<evidence type="ECO:0000256" key="1">
    <source>
        <dbReference type="ARBA" id="ARBA00004141"/>
    </source>
</evidence>
<feature type="transmembrane region" description="Helical" evidence="7">
    <location>
        <begin position="370"/>
        <end position="392"/>
    </location>
</feature>
<dbReference type="SUPFAM" id="SSF161098">
    <property type="entry name" value="MetI-like"/>
    <property type="match status" value="2"/>
</dbReference>
<feature type="transmembrane region" description="Helical" evidence="7">
    <location>
        <begin position="330"/>
        <end position="349"/>
    </location>
</feature>